<dbReference type="AlphaFoldDB" id="A0ABD1WRW4"/>
<dbReference type="EMBL" id="JBFOLJ010000002">
    <property type="protein sequence ID" value="KAL2552235.1"/>
    <property type="molecule type" value="Genomic_DNA"/>
</dbReference>
<comment type="caution">
    <text evidence="1">The sequence shown here is derived from an EMBL/GenBank/DDBJ whole genome shotgun (WGS) entry which is preliminary data.</text>
</comment>
<protein>
    <submittedName>
        <fullName evidence="1">Uncharacterized protein</fullName>
    </submittedName>
</protein>
<reference evidence="2" key="1">
    <citation type="submission" date="2024-07" db="EMBL/GenBank/DDBJ databases">
        <title>Two chromosome-level genome assemblies of Korean endemic species Abeliophyllum distichum and Forsythia ovata (Oleaceae).</title>
        <authorList>
            <person name="Jang H."/>
        </authorList>
    </citation>
    <scope>NUCLEOTIDE SEQUENCE [LARGE SCALE GENOMIC DNA]</scope>
</reference>
<keyword evidence="2" id="KW-1185">Reference proteome</keyword>
<sequence length="222" mass="24793">MRRRENAQVGCSNLPPISQSIEELTESVTPTAGEYKGHWCFLDLFMLVSFFSCGPTESTPSGQAFDEIKIVRRKSLSNIETLLRELSIFVQTGAANEGGQQEIFHQEIYSPIQVSVDAPQLIPSSTPNSQLQKLTTIIVTSQITTLYPNTTQIRFPPPNPCNTAYHHYNICIRSTTTTASEIHHHSHYCEGIPTIATSLHFPPHPPQPILHQHKTNHGGRKL</sequence>
<evidence type="ECO:0000313" key="2">
    <source>
        <dbReference type="Proteomes" id="UP001604277"/>
    </source>
</evidence>
<evidence type="ECO:0000313" key="1">
    <source>
        <dbReference type="EMBL" id="KAL2552235.1"/>
    </source>
</evidence>
<gene>
    <name evidence="1" type="ORF">Fot_05854</name>
</gene>
<name>A0ABD1WRW4_9LAMI</name>
<dbReference type="Proteomes" id="UP001604277">
    <property type="component" value="Unassembled WGS sequence"/>
</dbReference>
<accession>A0ABD1WRW4</accession>
<organism evidence="1 2">
    <name type="scientific">Forsythia ovata</name>
    <dbReference type="NCBI Taxonomy" id="205694"/>
    <lineage>
        <taxon>Eukaryota</taxon>
        <taxon>Viridiplantae</taxon>
        <taxon>Streptophyta</taxon>
        <taxon>Embryophyta</taxon>
        <taxon>Tracheophyta</taxon>
        <taxon>Spermatophyta</taxon>
        <taxon>Magnoliopsida</taxon>
        <taxon>eudicotyledons</taxon>
        <taxon>Gunneridae</taxon>
        <taxon>Pentapetalae</taxon>
        <taxon>asterids</taxon>
        <taxon>lamiids</taxon>
        <taxon>Lamiales</taxon>
        <taxon>Oleaceae</taxon>
        <taxon>Forsythieae</taxon>
        <taxon>Forsythia</taxon>
    </lineage>
</organism>
<proteinExistence type="predicted"/>